<feature type="transmembrane region" description="Helical" evidence="1">
    <location>
        <begin position="48"/>
        <end position="66"/>
    </location>
</feature>
<keyword evidence="3" id="KW-1185">Reference proteome</keyword>
<organism evidence="2 3">
    <name type="scientific">Domibacillus iocasae</name>
    <dbReference type="NCBI Taxonomy" id="1714016"/>
    <lineage>
        <taxon>Bacteria</taxon>
        <taxon>Bacillati</taxon>
        <taxon>Bacillota</taxon>
        <taxon>Bacilli</taxon>
        <taxon>Bacillales</taxon>
        <taxon>Bacillaceae</taxon>
        <taxon>Domibacillus</taxon>
    </lineage>
</organism>
<dbReference type="OrthoDB" id="2428877at2"/>
<reference evidence="2 3" key="1">
    <citation type="submission" date="2016-06" db="EMBL/GenBank/DDBJ databases">
        <title>Domibacillus iocasae genome sequencing.</title>
        <authorList>
            <person name="Verma A."/>
            <person name="Pal Y."/>
            <person name="Ojha A.K."/>
            <person name="Krishnamurthi S."/>
        </authorList>
    </citation>
    <scope>NUCLEOTIDE SEQUENCE [LARGE SCALE GENOMIC DNA]</scope>
    <source>
        <strain evidence="2 3">DSM 29979</strain>
    </source>
</reference>
<dbReference type="EMBL" id="MAMP01000026">
    <property type="protein sequence ID" value="OES43373.1"/>
    <property type="molecule type" value="Genomic_DNA"/>
</dbReference>
<name>A0A1E7DJY6_9BACI</name>
<dbReference type="Proteomes" id="UP000095658">
    <property type="component" value="Unassembled WGS sequence"/>
</dbReference>
<dbReference type="STRING" id="1714016.BA724_14080"/>
<proteinExistence type="predicted"/>
<feature type="transmembrane region" description="Helical" evidence="1">
    <location>
        <begin position="15"/>
        <end position="36"/>
    </location>
</feature>
<comment type="caution">
    <text evidence="2">The sequence shown here is derived from an EMBL/GenBank/DDBJ whole genome shotgun (WGS) entry which is preliminary data.</text>
</comment>
<keyword evidence="1" id="KW-0812">Transmembrane</keyword>
<evidence type="ECO:0000256" key="1">
    <source>
        <dbReference type="SAM" id="Phobius"/>
    </source>
</evidence>
<keyword evidence="1" id="KW-1133">Transmembrane helix</keyword>
<protein>
    <submittedName>
        <fullName evidence="2">Uncharacterized protein</fullName>
    </submittedName>
</protein>
<dbReference type="AlphaFoldDB" id="A0A1E7DJY6"/>
<sequence>MESLIASATAILEWLQMPAIVGAAIAFCIGGYYLMFGGDQGRGKAIKWFVGGAVGLVIILGALSLANSVSTNITF</sequence>
<dbReference type="RefSeq" id="WP_069939989.1">
    <property type="nucleotide sequence ID" value="NZ_MAMP01000026.1"/>
</dbReference>
<evidence type="ECO:0000313" key="2">
    <source>
        <dbReference type="EMBL" id="OES43373.1"/>
    </source>
</evidence>
<accession>A0A1E7DJY6</accession>
<gene>
    <name evidence="2" type="ORF">BA724_14080</name>
</gene>
<keyword evidence="1" id="KW-0472">Membrane</keyword>
<evidence type="ECO:0000313" key="3">
    <source>
        <dbReference type="Proteomes" id="UP000095658"/>
    </source>
</evidence>